<dbReference type="OrthoDB" id="11410at2157"/>
<keyword evidence="4" id="KW-1185">Reference proteome</keyword>
<dbReference type="Pfam" id="PF25213">
    <property type="entry name" value="HVO_A0261_N"/>
    <property type="match status" value="1"/>
</dbReference>
<dbReference type="PIRSF" id="PIRSF006692">
    <property type="entry name" value="TF_HTH_AF0396_prd"/>
    <property type="match status" value="1"/>
</dbReference>
<dbReference type="InterPro" id="IPR036388">
    <property type="entry name" value="WH-like_DNA-bd_sf"/>
</dbReference>
<accession>A0A7D5EE48</accession>
<organism evidence="3 4">
    <name type="scientific">Methanolobus zinderi</name>
    <dbReference type="NCBI Taxonomy" id="536044"/>
    <lineage>
        <taxon>Archaea</taxon>
        <taxon>Methanobacteriati</taxon>
        <taxon>Methanobacteriota</taxon>
        <taxon>Stenosarchaea group</taxon>
        <taxon>Methanomicrobia</taxon>
        <taxon>Methanosarcinales</taxon>
        <taxon>Methanosarcinaceae</taxon>
        <taxon>Methanolobus</taxon>
    </lineage>
</organism>
<dbReference type="SUPFAM" id="SSF46785">
    <property type="entry name" value="Winged helix' DNA-binding domain"/>
    <property type="match status" value="1"/>
</dbReference>
<evidence type="ECO:0000313" key="4">
    <source>
        <dbReference type="Proteomes" id="UP000509594"/>
    </source>
</evidence>
<dbReference type="InterPro" id="IPR013561">
    <property type="entry name" value="FilR1_middle_dom"/>
</dbReference>
<dbReference type="KEGG" id="mzi:HWN40_06355"/>
<dbReference type="RefSeq" id="WP_176964952.1">
    <property type="nucleotide sequence ID" value="NZ_CP058215.1"/>
</dbReference>
<dbReference type="GeneID" id="55821280"/>
<dbReference type="Gene3D" id="1.10.10.10">
    <property type="entry name" value="Winged helix-like DNA-binding domain superfamily/Winged helix DNA-binding domain"/>
    <property type="match status" value="1"/>
</dbReference>
<dbReference type="AlphaFoldDB" id="A0A7D5EE48"/>
<feature type="domain" description="HVO-A0261-like N-terminal" evidence="2">
    <location>
        <begin position="11"/>
        <end position="88"/>
    </location>
</feature>
<gene>
    <name evidence="3" type="ORF">HWN40_06355</name>
</gene>
<name>A0A7D5EE48_9EURY</name>
<dbReference type="CDD" id="cd00090">
    <property type="entry name" value="HTH_ARSR"/>
    <property type="match status" value="1"/>
</dbReference>
<dbReference type="Proteomes" id="UP000509594">
    <property type="component" value="Chromosome"/>
</dbReference>
<dbReference type="InterPro" id="IPR011991">
    <property type="entry name" value="ArsR-like_HTH"/>
</dbReference>
<dbReference type="Pfam" id="PF08350">
    <property type="entry name" value="FilR1_middle"/>
    <property type="match status" value="1"/>
</dbReference>
<dbReference type="InterPro" id="IPR036390">
    <property type="entry name" value="WH_DNA-bd_sf"/>
</dbReference>
<evidence type="ECO:0000259" key="1">
    <source>
        <dbReference type="Pfam" id="PF08350"/>
    </source>
</evidence>
<protein>
    <submittedName>
        <fullName evidence="3">Winged helix-turn-helix domain-containing protein</fullName>
    </submittedName>
</protein>
<dbReference type="InterPro" id="IPR057527">
    <property type="entry name" value="HVO_A0261-like_N"/>
</dbReference>
<evidence type="ECO:0000259" key="2">
    <source>
        <dbReference type="Pfam" id="PF25213"/>
    </source>
</evidence>
<evidence type="ECO:0000313" key="3">
    <source>
        <dbReference type="EMBL" id="QLC49896.1"/>
    </source>
</evidence>
<dbReference type="EMBL" id="CP058215">
    <property type="protein sequence ID" value="QLC49896.1"/>
    <property type="molecule type" value="Genomic_DNA"/>
</dbReference>
<reference evidence="3 4" key="1">
    <citation type="submission" date="2020-06" db="EMBL/GenBank/DDBJ databases">
        <title>Methanolobus halotolerans sp. nov., isolated from a saline lake Tus in Siberia.</title>
        <authorList>
            <person name="Shen Y."/>
            <person name="Chen S.-C."/>
            <person name="Lai M.-C."/>
            <person name="Huang H.-H."/>
            <person name="Chiu H.-H."/>
            <person name="Tang S.-L."/>
            <person name="Rogozin D.Y."/>
            <person name="Degermendzhy A.G."/>
        </authorList>
    </citation>
    <scope>NUCLEOTIDE SEQUENCE [LARGE SCALE GENOMIC DNA]</scope>
    <source>
        <strain evidence="3 4">DSM 21339</strain>
    </source>
</reference>
<proteinExistence type="predicted"/>
<feature type="domain" description="Methanogenesis regulatory protein FilR1 middle" evidence="1">
    <location>
        <begin position="130"/>
        <end position="258"/>
    </location>
</feature>
<dbReference type="InterPro" id="IPR016490">
    <property type="entry name" value="Tscrpt_reg_HTH_AF0396-typ3"/>
</dbReference>
<sequence>MVNILRKKLLDVMFSSEKRKNVLLFLKDGSRGMEEILRHLETTRQALLPQMRILEDHHLITDSDDTYSLTVLGELVVDKASPLLKTVDLLDVDIDYWGTRNLEFLPPALLEGLNGISVCRVITPPLTDLYEVHKDFHNESKNPGATYAVTAFLYPNYNQIFTELLASGVEVNFIVSKELFEKIRANHRENFQRLLENESFRMYVYNKDMDFLFFTYDDFHILINLLKKDGTFDNKHVLCDSMDSLEWGSEFFEYCRENSTPVTEI</sequence>